<sequence length="66" mass="7390">MGSNHPMTVRRASEILEWVESGTYSEVIERRTSEKLETAFKCPECGTTLSGDENFCGMCGSKLWGR</sequence>
<evidence type="ECO:0000313" key="2">
    <source>
        <dbReference type="EMBL" id="AAB84976.1"/>
    </source>
</evidence>
<evidence type="ECO:0000259" key="1">
    <source>
        <dbReference type="Pfam" id="PF13240"/>
    </source>
</evidence>
<evidence type="ECO:0000313" key="3">
    <source>
        <dbReference type="Proteomes" id="UP000005223"/>
    </source>
</evidence>
<dbReference type="Proteomes" id="UP000005223">
    <property type="component" value="Chromosome"/>
</dbReference>
<dbReference type="EnsemblBacteria" id="AAB84976">
    <property type="protein sequence ID" value="AAB84976"/>
    <property type="gene ID" value="MTH_470"/>
</dbReference>
<dbReference type="PIR" id="F69161">
    <property type="entry name" value="F69161"/>
</dbReference>
<dbReference type="AlphaFoldDB" id="O26570"/>
<dbReference type="HOGENOM" id="CLU_2820987_0_0_2"/>
<name>O26570_METTH</name>
<dbReference type="InterPro" id="IPR026870">
    <property type="entry name" value="Zinc_ribbon_dom"/>
</dbReference>
<keyword evidence="3" id="KW-1185">Reference proteome</keyword>
<protein>
    <submittedName>
        <fullName evidence="2">Conserved protein</fullName>
    </submittedName>
</protein>
<organism evidence="2 3">
    <name type="scientific">Methanothermobacter thermautotrophicus (strain ATCC 29096 / DSM 1053 / JCM 10044 / NBRC 100330 / Delta H)</name>
    <name type="common">Methanobacterium thermoautotrophicum</name>
    <dbReference type="NCBI Taxonomy" id="187420"/>
    <lineage>
        <taxon>Archaea</taxon>
        <taxon>Methanobacteriati</taxon>
        <taxon>Methanobacteriota</taxon>
        <taxon>Methanomada group</taxon>
        <taxon>Methanobacteria</taxon>
        <taxon>Methanobacteriales</taxon>
        <taxon>Methanobacteriaceae</taxon>
        <taxon>Methanothermobacter</taxon>
    </lineage>
</organism>
<reference evidence="2 3" key="1">
    <citation type="journal article" date="1997" name="J. Bacteriol.">
        <title>Complete genome sequence of Methanobacterium thermoautotrophicum deltaH: functional analysis and comparative genomics.</title>
        <authorList>
            <person name="Smith D.R."/>
            <person name="Doucette-Stamm L.A."/>
            <person name="Deloughery C."/>
            <person name="Lee H.-M."/>
            <person name="Dubois J."/>
            <person name="Aldredge T."/>
            <person name="Bashirzadeh R."/>
            <person name="Blakely D."/>
            <person name="Cook R."/>
            <person name="Gilbert K."/>
            <person name="Harrison D."/>
            <person name="Hoang L."/>
            <person name="Keagle P."/>
            <person name="Lumm W."/>
            <person name="Pothier B."/>
            <person name="Qiu D."/>
            <person name="Spadafora R."/>
            <person name="Vicare R."/>
            <person name="Wang Y."/>
            <person name="Wierzbowski J."/>
            <person name="Gibson R."/>
            <person name="Jiwani N."/>
            <person name="Caruso A."/>
            <person name="Bush D."/>
            <person name="Safer H."/>
            <person name="Patwell D."/>
            <person name="Prabhakar S."/>
            <person name="McDougall S."/>
            <person name="Shimer G."/>
            <person name="Goyal A."/>
            <person name="Pietrovski S."/>
            <person name="Church G.M."/>
            <person name="Daniels C.J."/>
            <person name="Mao J.-i."/>
            <person name="Rice P."/>
            <person name="Nolling J."/>
            <person name="Reeve J.N."/>
        </authorList>
    </citation>
    <scope>NUCLEOTIDE SEQUENCE [LARGE SCALE GENOMIC DNA]</scope>
    <source>
        <strain evidence="3">ATCC 29096 / DSM 1053 / JCM 10044 / NBRC 100330 / Delta H</strain>
    </source>
</reference>
<gene>
    <name evidence="2" type="ordered locus">MTH_470</name>
</gene>
<dbReference type="PaxDb" id="187420-MTH_470"/>
<dbReference type="Pfam" id="PF13240">
    <property type="entry name" value="Zn_Ribbon_1"/>
    <property type="match status" value="1"/>
</dbReference>
<dbReference type="InParanoid" id="O26570"/>
<dbReference type="KEGG" id="mth:MTH_470"/>
<accession>O26570</accession>
<dbReference type="EMBL" id="AE000666">
    <property type="protein sequence ID" value="AAB84976.1"/>
    <property type="molecule type" value="Genomic_DNA"/>
</dbReference>
<feature type="domain" description="Zinc-ribbon" evidence="1">
    <location>
        <begin position="41"/>
        <end position="63"/>
    </location>
</feature>
<proteinExistence type="predicted"/>